<comment type="caution">
    <text evidence="1">The sequence shown here is derived from an EMBL/GenBank/DDBJ whole genome shotgun (WGS) entry which is preliminary data.</text>
</comment>
<evidence type="ECO:0000313" key="2">
    <source>
        <dbReference type="Proteomes" id="UP000051380"/>
    </source>
</evidence>
<dbReference type="EMBL" id="LJYF01000016">
    <property type="protein sequence ID" value="KRP98869.1"/>
    <property type="molecule type" value="Genomic_DNA"/>
</dbReference>
<accession>A0A0R3CMA4</accession>
<reference evidence="1 2" key="1">
    <citation type="submission" date="2015-09" db="EMBL/GenBank/DDBJ databases">
        <title>Draft Genome Sequence of the Strain BR 3267 (Bradyrhizobium yuanmingense) recommended as inoculant for cowpea in Brazil.</title>
        <authorList>
            <person name="Simoes-Araujo J.L."/>
            <person name="Zilli J.E."/>
        </authorList>
    </citation>
    <scope>NUCLEOTIDE SEQUENCE [LARGE SCALE GENOMIC DNA]</scope>
    <source>
        <strain evidence="1 2">BR3267</strain>
    </source>
</reference>
<evidence type="ECO:0000313" key="1">
    <source>
        <dbReference type="EMBL" id="KRP98869.1"/>
    </source>
</evidence>
<name>A0A0R3CMA4_9BRAD</name>
<organism evidence="1 2">
    <name type="scientific">Bradyrhizobium yuanmingense</name>
    <dbReference type="NCBI Taxonomy" id="108015"/>
    <lineage>
        <taxon>Bacteria</taxon>
        <taxon>Pseudomonadati</taxon>
        <taxon>Pseudomonadota</taxon>
        <taxon>Alphaproteobacteria</taxon>
        <taxon>Hyphomicrobiales</taxon>
        <taxon>Nitrobacteraceae</taxon>
        <taxon>Bradyrhizobium</taxon>
    </lineage>
</organism>
<gene>
    <name evidence="1" type="ORF">AOQ72_16270</name>
</gene>
<proteinExistence type="predicted"/>
<dbReference type="AlphaFoldDB" id="A0A0R3CMA4"/>
<sequence length="71" mass="8120">MAFEKLTKQVDSKEYWQATSSDLMHVRHTTVGMPRPMAPSIPLAGGFDLLVGRYLPSDCRREINRLRRCGQ</sequence>
<protein>
    <submittedName>
        <fullName evidence="1">Uncharacterized protein</fullName>
    </submittedName>
</protein>
<dbReference type="Proteomes" id="UP000051380">
    <property type="component" value="Unassembled WGS sequence"/>
</dbReference>